<gene>
    <name evidence="1" type="ORF">ACFP3U_12685</name>
</gene>
<evidence type="ECO:0000313" key="2">
    <source>
        <dbReference type="Proteomes" id="UP001595975"/>
    </source>
</evidence>
<name>A0ABW0X3V4_9ACTN</name>
<accession>A0ABW0X3V4</accession>
<dbReference type="RefSeq" id="WP_380225530.1">
    <property type="nucleotide sequence ID" value="NZ_JBHSOF010000012.1"/>
</dbReference>
<dbReference type="InterPro" id="IPR010520">
    <property type="entry name" value="FrsA-like"/>
</dbReference>
<dbReference type="Pfam" id="PF06500">
    <property type="entry name" value="FrsA-like"/>
    <property type="match status" value="1"/>
</dbReference>
<keyword evidence="1" id="KW-0378">Hydrolase</keyword>
<keyword evidence="2" id="KW-1185">Reference proteome</keyword>
<organism evidence="1 2">
    <name type="scientific">Kitasatospora misakiensis</name>
    <dbReference type="NCBI Taxonomy" id="67330"/>
    <lineage>
        <taxon>Bacteria</taxon>
        <taxon>Bacillati</taxon>
        <taxon>Actinomycetota</taxon>
        <taxon>Actinomycetes</taxon>
        <taxon>Kitasatosporales</taxon>
        <taxon>Streptomycetaceae</taxon>
        <taxon>Kitasatospora</taxon>
    </lineage>
</organism>
<dbReference type="Proteomes" id="UP001595975">
    <property type="component" value="Unassembled WGS sequence"/>
</dbReference>
<sequence length="354" mass="39150">MNNIEELKQYVGAHARGLEIEGWQQLLDRVTDDGTGPGSWVGEWCAQGDRLTAGGKHLEAGRHYLMARFPYVDGAARQDAYEKALAGFERWRSGQDIHRLDVDFKGRQIGCWTAGLSADRPRPLVVIMGGHLTLKEQWAPALPVFAGLGFAVVSTELPGVGENEAPYDTEAWRSLSAVLDAVAGRADVSRTCAFAMSFSGHLALRCAMEDRRIRGIITAGAPVREFFTDTAWHPRLPDVTVDTLTQLTGLGLDGLRDWALPAEGLRSLDIPVAYVASLRDEIIPPGDLGLLRTHVRDLRLLVHDDVHASPSHAEENRLWMAWSLLRMRGGLDPRTAVIGLMWRAARLRASLRRR</sequence>
<reference evidence="2" key="1">
    <citation type="journal article" date="2019" name="Int. J. Syst. Evol. Microbiol.">
        <title>The Global Catalogue of Microorganisms (GCM) 10K type strain sequencing project: providing services to taxonomists for standard genome sequencing and annotation.</title>
        <authorList>
            <consortium name="The Broad Institute Genomics Platform"/>
            <consortium name="The Broad Institute Genome Sequencing Center for Infectious Disease"/>
            <person name="Wu L."/>
            <person name="Ma J."/>
        </authorList>
    </citation>
    <scope>NUCLEOTIDE SEQUENCE [LARGE SCALE GENOMIC DNA]</scope>
    <source>
        <strain evidence="2">CGMCC 4.1437</strain>
    </source>
</reference>
<evidence type="ECO:0000313" key="1">
    <source>
        <dbReference type="EMBL" id="MFC5663836.1"/>
    </source>
</evidence>
<proteinExistence type="predicted"/>
<dbReference type="Gene3D" id="3.40.50.1820">
    <property type="entry name" value="alpha/beta hydrolase"/>
    <property type="match status" value="1"/>
</dbReference>
<dbReference type="EMBL" id="JBHSOF010000012">
    <property type="protein sequence ID" value="MFC5663836.1"/>
    <property type="molecule type" value="Genomic_DNA"/>
</dbReference>
<dbReference type="InterPro" id="IPR029058">
    <property type="entry name" value="AB_hydrolase_fold"/>
</dbReference>
<comment type="caution">
    <text evidence="1">The sequence shown here is derived from an EMBL/GenBank/DDBJ whole genome shotgun (WGS) entry which is preliminary data.</text>
</comment>
<dbReference type="GO" id="GO:0016787">
    <property type="term" value="F:hydrolase activity"/>
    <property type="evidence" value="ECO:0007669"/>
    <property type="project" value="UniProtKB-KW"/>
</dbReference>
<protein>
    <submittedName>
        <fullName evidence="1">Alpha/beta hydrolase</fullName>
    </submittedName>
</protein>
<dbReference type="SUPFAM" id="SSF53474">
    <property type="entry name" value="alpha/beta-Hydrolases"/>
    <property type="match status" value="1"/>
</dbReference>